<reference evidence="2 3" key="1">
    <citation type="submission" date="2019-11" db="EMBL/GenBank/DDBJ databases">
        <title>Type strains purchased from KCTC, JCM and DSMZ.</title>
        <authorList>
            <person name="Lu H."/>
        </authorList>
    </citation>
    <scope>NUCLEOTIDE SEQUENCE [LARGE SCALE GENOMIC DNA]</scope>
    <source>
        <strain evidence="2 3">KCTC 42409</strain>
    </source>
</reference>
<comment type="similarity">
    <text evidence="1">Belongs to the peptidase S14 family.</text>
</comment>
<dbReference type="Gene3D" id="3.90.226.10">
    <property type="entry name" value="2-enoyl-CoA Hydratase, Chain A, domain 1"/>
    <property type="match status" value="1"/>
</dbReference>
<dbReference type="GO" id="GO:0004176">
    <property type="term" value="F:ATP-dependent peptidase activity"/>
    <property type="evidence" value="ECO:0007669"/>
    <property type="project" value="InterPro"/>
</dbReference>
<dbReference type="EMBL" id="WNLA01000016">
    <property type="protein sequence ID" value="MTW04510.1"/>
    <property type="molecule type" value="Genomic_DNA"/>
</dbReference>
<dbReference type="Proteomes" id="UP000484015">
    <property type="component" value="Unassembled WGS sequence"/>
</dbReference>
<comment type="caution">
    <text evidence="2">The sequence shown here is derived from an EMBL/GenBank/DDBJ whole genome shotgun (WGS) entry which is preliminary data.</text>
</comment>
<dbReference type="InterPro" id="IPR029045">
    <property type="entry name" value="ClpP/crotonase-like_dom_sf"/>
</dbReference>
<protein>
    <submittedName>
        <fullName evidence="2">Clp protease ClpP</fullName>
    </submittedName>
</protein>
<dbReference type="PRINTS" id="PR00127">
    <property type="entry name" value="CLPPROTEASEP"/>
</dbReference>
<evidence type="ECO:0000313" key="3">
    <source>
        <dbReference type="Proteomes" id="UP000484015"/>
    </source>
</evidence>
<keyword evidence="2" id="KW-0378">Hydrolase</keyword>
<keyword evidence="3" id="KW-1185">Reference proteome</keyword>
<dbReference type="InterPro" id="IPR023562">
    <property type="entry name" value="ClpP/TepA"/>
</dbReference>
<proteinExistence type="inferred from homology"/>
<gene>
    <name evidence="2" type="ORF">GM668_20760</name>
</gene>
<dbReference type="AlphaFoldDB" id="A0A6L6Q498"/>
<evidence type="ECO:0000256" key="1">
    <source>
        <dbReference type="ARBA" id="ARBA00007039"/>
    </source>
</evidence>
<dbReference type="InterPro" id="IPR001907">
    <property type="entry name" value="ClpP"/>
</dbReference>
<dbReference type="RefSeq" id="WP_155440869.1">
    <property type="nucleotide sequence ID" value="NZ_WNLA01000016.1"/>
</dbReference>
<dbReference type="Pfam" id="PF00574">
    <property type="entry name" value="CLP_protease"/>
    <property type="match status" value="1"/>
</dbReference>
<dbReference type="SUPFAM" id="SSF52096">
    <property type="entry name" value="ClpP/crotonase"/>
    <property type="match status" value="1"/>
</dbReference>
<sequence length="224" mass="24584">MAAEQFNPAEAGDGMEVPVVFTGLQRFERHTVIRQTSFYISGTIEQASYYNELFYALRSASETDLIYLHLNTTGGDFDTGLQIINNMQASAARVVTVLEARAYSMGAFILLAGDEMVVHENCQLLFHSYSGNFSGKGNEQQAQALAVANWFAKFMERICQPFLHAREVSAILKGTDLWMDSDEIRRRMQKLQRACGPAVVAGRRHAPAAPSIPAAALVAADSAS</sequence>
<name>A0A6L6Q498_9BURK</name>
<evidence type="ECO:0000313" key="2">
    <source>
        <dbReference type="EMBL" id="MTW04510.1"/>
    </source>
</evidence>
<dbReference type="GO" id="GO:0006508">
    <property type="term" value="P:proteolysis"/>
    <property type="evidence" value="ECO:0007669"/>
    <property type="project" value="UniProtKB-KW"/>
</dbReference>
<dbReference type="OrthoDB" id="9806592at2"/>
<dbReference type="GO" id="GO:0004252">
    <property type="term" value="F:serine-type endopeptidase activity"/>
    <property type="evidence" value="ECO:0007669"/>
    <property type="project" value="InterPro"/>
</dbReference>
<accession>A0A6L6Q498</accession>
<dbReference type="CDD" id="cd07016">
    <property type="entry name" value="S14_ClpP_1"/>
    <property type="match status" value="1"/>
</dbReference>
<organism evidence="2 3">
    <name type="scientific">Pseudoduganella ginsengisoli</name>
    <dbReference type="NCBI Taxonomy" id="1462440"/>
    <lineage>
        <taxon>Bacteria</taxon>
        <taxon>Pseudomonadati</taxon>
        <taxon>Pseudomonadota</taxon>
        <taxon>Betaproteobacteria</taxon>
        <taxon>Burkholderiales</taxon>
        <taxon>Oxalobacteraceae</taxon>
        <taxon>Telluria group</taxon>
        <taxon>Pseudoduganella</taxon>
    </lineage>
</organism>
<keyword evidence="2" id="KW-0645">Protease</keyword>